<proteinExistence type="predicted"/>
<dbReference type="EMBL" id="BLLH01000004">
    <property type="protein sequence ID" value="GFH40651.1"/>
    <property type="molecule type" value="Genomic_DNA"/>
</dbReference>
<dbReference type="Pfam" id="PF00581">
    <property type="entry name" value="Rhodanese"/>
    <property type="match status" value="1"/>
</dbReference>
<dbReference type="SMART" id="SM00450">
    <property type="entry name" value="RHOD"/>
    <property type="match status" value="1"/>
</dbReference>
<organism evidence="2 3">
    <name type="scientific">Pseudolactococcus insecticola</name>
    <dbReference type="NCBI Taxonomy" id="2709158"/>
    <lineage>
        <taxon>Bacteria</taxon>
        <taxon>Bacillati</taxon>
        <taxon>Bacillota</taxon>
        <taxon>Bacilli</taxon>
        <taxon>Lactobacillales</taxon>
        <taxon>Streptococcaceae</taxon>
        <taxon>Pseudolactococcus</taxon>
    </lineage>
</organism>
<feature type="domain" description="Rhodanese" evidence="1">
    <location>
        <begin position="15"/>
        <end position="98"/>
    </location>
</feature>
<evidence type="ECO:0000313" key="3">
    <source>
        <dbReference type="Proteomes" id="UP000475928"/>
    </source>
</evidence>
<name>A0A6A0B884_9LACT</name>
<dbReference type="InterPro" id="IPR036873">
    <property type="entry name" value="Rhodanese-like_dom_sf"/>
</dbReference>
<dbReference type="CDD" id="cd00158">
    <property type="entry name" value="RHOD"/>
    <property type="match status" value="1"/>
</dbReference>
<dbReference type="PROSITE" id="PS50206">
    <property type="entry name" value="RHODANESE_3"/>
    <property type="match status" value="1"/>
</dbReference>
<evidence type="ECO:0000313" key="2">
    <source>
        <dbReference type="EMBL" id="GFH40651.1"/>
    </source>
</evidence>
<gene>
    <name evidence="2" type="ORF">Hs20B_10490</name>
</gene>
<sequence>MAFNILDLAEFEKLDIPNLSILDVRPREQYESFHIPNAVNLPIDDVEDGKFDLDSDTHYYVICRTTNKAYRASNIFDEAGLDIEMVAPGMIDYQGEIVRHNGDY</sequence>
<dbReference type="PANTHER" id="PTHR43031:SF16">
    <property type="entry name" value="OXIDOREDUCTASE"/>
    <property type="match status" value="1"/>
</dbReference>
<dbReference type="PANTHER" id="PTHR43031">
    <property type="entry name" value="FAD-DEPENDENT OXIDOREDUCTASE"/>
    <property type="match status" value="1"/>
</dbReference>
<dbReference type="RefSeq" id="WP_172356337.1">
    <property type="nucleotide sequence ID" value="NZ_BLLH01000004.1"/>
</dbReference>
<evidence type="ECO:0000259" key="1">
    <source>
        <dbReference type="PROSITE" id="PS50206"/>
    </source>
</evidence>
<dbReference type="InterPro" id="IPR050229">
    <property type="entry name" value="GlpE_sulfurtransferase"/>
</dbReference>
<keyword evidence="3" id="KW-1185">Reference proteome</keyword>
<dbReference type="Gene3D" id="3.40.250.10">
    <property type="entry name" value="Rhodanese-like domain"/>
    <property type="match status" value="1"/>
</dbReference>
<dbReference type="InterPro" id="IPR001763">
    <property type="entry name" value="Rhodanese-like_dom"/>
</dbReference>
<dbReference type="SUPFAM" id="SSF52821">
    <property type="entry name" value="Rhodanese/Cell cycle control phosphatase"/>
    <property type="match status" value="1"/>
</dbReference>
<reference evidence="2 3" key="1">
    <citation type="submission" date="2020-02" db="EMBL/GenBank/DDBJ databases">
        <title>Draft genome sequence of Lactococcus sp. Hs20B0-1.</title>
        <authorList>
            <person name="Noda S."/>
            <person name="Yuki M."/>
            <person name="Ohkuma M."/>
        </authorList>
    </citation>
    <scope>NUCLEOTIDE SEQUENCE [LARGE SCALE GENOMIC DNA]</scope>
    <source>
        <strain evidence="2 3">Hs20B0-1</strain>
    </source>
</reference>
<protein>
    <recommendedName>
        <fullName evidence="1">Rhodanese domain-containing protein</fullName>
    </recommendedName>
</protein>
<comment type="caution">
    <text evidence="2">The sequence shown here is derived from an EMBL/GenBank/DDBJ whole genome shotgun (WGS) entry which is preliminary data.</text>
</comment>
<dbReference type="AlphaFoldDB" id="A0A6A0B884"/>
<dbReference type="Proteomes" id="UP000475928">
    <property type="component" value="Unassembled WGS sequence"/>
</dbReference>
<accession>A0A6A0B884</accession>